<keyword evidence="5 7" id="KW-1133">Transmembrane helix</keyword>
<dbReference type="EMBL" id="CP002772">
    <property type="protein sequence ID" value="AEG19204.1"/>
    <property type="molecule type" value="Genomic_DNA"/>
</dbReference>
<evidence type="ECO:0000256" key="7">
    <source>
        <dbReference type="SAM" id="Phobius"/>
    </source>
</evidence>
<feature type="transmembrane region" description="Helical" evidence="7">
    <location>
        <begin position="256"/>
        <end position="275"/>
    </location>
</feature>
<evidence type="ECO:0000256" key="4">
    <source>
        <dbReference type="ARBA" id="ARBA00022692"/>
    </source>
</evidence>
<comment type="similarity">
    <text evidence="2">Belongs to the UPF0104 family.</text>
</comment>
<dbReference type="KEGG" id="mew:MSWAN_2196"/>
<feature type="transmembrane region" description="Helical" evidence="7">
    <location>
        <begin position="312"/>
        <end position="331"/>
    </location>
</feature>
<feature type="transmembrane region" description="Helical" evidence="7">
    <location>
        <begin position="37"/>
        <end position="54"/>
    </location>
</feature>
<gene>
    <name evidence="8" type="ordered locus">MSWAN_2196</name>
</gene>
<dbReference type="NCBIfam" id="TIGR00374">
    <property type="entry name" value="flippase-like domain"/>
    <property type="match status" value="1"/>
</dbReference>
<dbReference type="GeneID" id="10669719"/>
<dbReference type="OrthoDB" id="15513at2157"/>
<dbReference type="RefSeq" id="WP_013826703.1">
    <property type="nucleotide sequence ID" value="NC_015574.1"/>
</dbReference>
<evidence type="ECO:0000256" key="3">
    <source>
        <dbReference type="ARBA" id="ARBA00022475"/>
    </source>
</evidence>
<dbReference type="Proteomes" id="UP000009231">
    <property type="component" value="Chromosome"/>
</dbReference>
<proteinExistence type="inferred from homology"/>
<evidence type="ECO:0000256" key="2">
    <source>
        <dbReference type="ARBA" id="ARBA00011061"/>
    </source>
</evidence>
<evidence type="ECO:0000256" key="1">
    <source>
        <dbReference type="ARBA" id="ARBA00004651"/>
    </source>
</evidence>
<dbReference type="HOGENOM" id="CLU_048072_1_1_2"/>
<dbReference type="AlphaFoldDB" id="F6D427"/>
<name>F6D427_METPW</name>
<organism evidence="8 9">
    <name type="scientific">Methanobacterium paludis (strain DSM 25820 / JCM 18151 / SWAN1)</name>
    <dbReference type="NCBI Taxonomy" id="868131"/>
    <lineage>
        <taxon>Archaea</taxon>
        <taxon>Methanobacteriati</taxon>
        <taxon>Methanobacteriota</taxon>
        <taxon>Methanomada group</taxon>
        <taxon>Methanobacteria</taxon>
        <taxon>Methanobacteriales</taxon>
        <taxon>Methanobacteriaceae</taxon>
        <taxon>Methanobacterium</taxon>
    </lineage>
</organism>
<dbReference type="Pfam" id="PF03706">
    <property type="entry name" value="LPG_synthase_TM"/>
    <property type="match status" value="1"/>
</dbReference>
<feature type="transmembrane region" description="Helical" evidence="7">
    <location>
        <begin position="224"/>
        <end position="250"/>
    </location>
</feature>
<feature type="transmembrane region" description="Helical" evidence="7">
    <location>
        <begin position="150"/>
        <end position="173"/>
    </location>
</feature>
<dbReference type="GO" id="GO:0005886">
    <property type="term" value="C:plasma membrane"/>
    <property type="evidence" value="ECO:0007669"/>
    <property type="project" value="UniProtKB-SubCell"/>
</dbReference>
<dbReference type="InterPro" id="IPR022791">
    <property type="entry name" value="L-PG_synthase/AglD"/>
</dbReference>
<evidence type="ECO:0000313" key="8">
    <source>
        <dbReference type="EMBL" id="AEG19204.1"/>
    </source>
</evidence>
<protein>
    <recommendedName>
        <fullName evidence="10">Lysylphosphatidylglycerol synthetase/UPF0104</fullName>
    </recommendedName>
</protein>
<evidence type="ECO:0000256" key="5">
    <source>
        <dbReference type="ARBA" id="ARBA00022989"/>
    </source>
</evidence>
<dbReference type="PANTHER" id="PTHR39087:SF2">
    <property type="entry name" value="UPF0104 MEMBRANE PROTEIN MJ1595"/>
    <property type="match status" value="1"/>
</dbReference>
<comment type="subcellular location">
    <subcellularLocation>
        <location evidence="1">Cell membrane</location>
        <topology evidence="1">Multi-pass membrane protein</topology>
    </subcellularLocation>
</comment>
<keyword evidence="6 7" id="KW-0472">Membrane</keyword>
<reference evidence="8 9" key="1">
    <citation type="journal article" date="2014" name="Int. J. Syst. Evol. Microbiol.">
        <title>Methanobacterium paludis sp. nov. and a novel strain of Methanobacterium lacus isolated from northern peatlands.</title>
        <authorList>
            <person name="Cadillo-Quiroz H."/>
            <person name="Brauer S.L."/>
            <person name="Goodson N."/>
            <person name="Yavitt J.B."/>
            <person name="Zinder S.H."/>
        </authorList>
    </citation>
    <scope>NUCLEOTIDE SEQUENCE [LARGE SCALE GENOMIC DNA]</scope>
    <source>
        <strain evidence="9">DSM 25820 / JCM 18151 / SWAN1</strain>
    </source>
</reference>
<evidence type="ECO:0000256" key="6">
    <source>
        <dbReference type="ARBA" id="ARBA00023136"/>
    </source>
</evidence>
<dbReference type="PANTHER" id="PTHR39087">
    <property type="entry name" value="UPF0104 MEMBRANE PROTEIN MJ1595"/>
    <property type="match status" value="1"/>
</dbReference>
<keyword evidence="9" id="KW-1185">Reference proteome</keyword>
<dbReference type="STRING" id="868131.MSWAN_2196"/>
<accession>F6D427</accession>
<keyword evidence="3" id="KW-1003">Cell membrane</keyword>
<sequence length="339" mass="37392">MKHKTLLLFLVGIGILAVMVLFIGPGQIESAIVLANPWYIALAVVIQLAEYGLWTERWSITISSLGIFAKKRHVLPMLLVGLAINNITPSGRGGGEPVRAYILGKYSNSPMENAFATVIADRGLDTFPFVILAIVAIIYSVLYLKLAEWIVLALILSLIILLIAFFIILYMCLNEEAGKRITLWIVRVVKRFSRKEHPRIEKKALDAMRGFQDSIRIMIKDRNVLMYGLPLSFVIWVFEIVRVYVVFAAFGAHVSLGVIAAVFVIATLIGMIPLLPGGLGAVDGIMILMYSIAGVPPSISAAATLVERLISFWMTSFLGMAVLPYFGTGVMEKFSDELK</sequence>
<evidence type="ECO:0000313" key="9">
    <source>
        <dbReference type="Proteomes" id="UP000009231"/>
    </source>
</evidence>
<dbReference type="eggNOG" id="arCOG00899">
    <property type="taxonomic scope" value="Archaea"/>
</dbReference>
<keyword evidence="4 7" id="KW-0812">Transmembrane</keyword>
<feature type="transmembrane region" description="Helical" evidence="7">
    <location>
        <begin position="7"/>
        <end position="25"/>
    </location>
</feature>
<feature type="transmembrane region" description="Helical" evidence="7">
    <location>
        <begin position="126"/>
        <end position="144"/>
    </location>
</feature>
<feature type="transmembrane region" description="Helical" evidence="7">
    <location>
        <begin position="287"/>
        <end position="306"/>
    </location>
</feature>
<evidence type="ECO:0008006" key="10">
    <source>
        <dbReference type="Google" id="ProtNLM"/>
    </source>
</evidence>